<dbReference type="NCBIfam" id="NF041635">
    <property type="entry name" value="STM3941_fam"/>
    <property type="match status" value="1"/>
</dbReference>
<dbReference type="RefSeq" id="WP_126003864.1">
    <property type="nucleotide sequence ID" value="NZ_QQYZ01000004.1"/>
</dbReference>
<accession>A0A430G640</accession>
<name>A0A430G640_9SPHN</name>
<evidence type="ECO:0000313" key="3">
    <source>
        <dbReference type="Proteomes" id="UP000287746"/>
    </source>
</evidence>
<proteinExistence type="predicted"/>
<gene>
    <name evidence="2" type="ORF">DAH66_05550</name>
</gene>
<evidence type="ECO:0000313" key="2">
    <source>
        <dbReference type="EMBL" id="RSY87938.1"/>
    </source>
</evidence>
<comment type="caution">
    <text evidence="2">The sequence shown here is derived from an EMBL/GenBank/DDBJ whole genome shotgun (WGS) entry which is preliminary data.</text>
</comment>
<reference evidence="2 3" key="1">
    <citation type="submission" date="2018-07" db="EMBL/GenBank/DDBJ databases">
        <title>Genomic and Epidemiologic Investigation of an Indolent Hospital Outbreak.</title>
        <authorList>
            <person name="Johnson R.C."/>
            <person name="Deming C."/>
            <person name="Conlan S."/>
            <person name="Zellmer C.J."/>
            <person name="Michelin A.V."/>
            <person name="Lee-Lin S."/>
            <person name="Thomas P.J."/>
            <person name="Park M."/>
            <person name="Weingarten R.A."/>
            <person name="Less J."/>
            <person name="Dekker J.P."/>
            <person name="Frank K.M."/>
            <person name="Musser K.A."/>
            <person name="Mcquiston J.R."/>
            <person name="Henderson D.K."/>
            <person name="Lau A.F."/>
            <person name="Palmore T.N."/>
            <person name="Segre J.A."/>
        </authorList>
    </citation>
    <scope>NUCLEOTIDE SEQUENCE [LARGE SCALE GENOMIC DNA]</scope>
    <source>
        <strain evidence="2 3">SK-CDC1_0717</strain>
    </source>
</reference>
<feature type="transmembrane region" description="Helical" evidence="1">
    <location>
        <begin position="45"/>
        <end position="68"/>
    </location>
</feature>
<protein>
    <submittedName>
        <fullName evidence="2">Uncharacterized protein</fullName>
    </submittedName>
</protein>
<dbReference type="Proteomes" id="UP000287746">
    <property type="component" value="Unassembled WGS sequence"/>
</dbReference>
<feature type="transmembrane region" description="Helical" evidence="1">
    <location>
        <begin position="12"/>
        <end position="33"/>
    </location>
</feature>
<evidence type="ECO:0000256" key="1">
    <source>
        <dbReference type="SAM" id="Phobius"/>
    </source>
</evidence>
<dbReference type="InterPro" id="IPR048136">
    <property type="entry name" value="STM3941-like"/>
</dbReference>
<dbReference type="AlphaFoldDB" id="A0A430G640"/>
<keyword evidence="1" id="KW-0472">Membrane</keyword>
<keyword evidence="1" id="KW-0812">Transmembrane</keyword>
<dbReference type="EMBL" id="QQYZ01000004">
    <property type="protein sequence ID" value="RSY87938.1"/>
    <property type="molecule type" value="Genomic_DNA"/>
</dbReference>
<keyword evidence="1" id="KW-1133">Transmembrane helix</keyword>
<sequence>MNERLVAHVSKGEVSFFALLCVGCVALGIWFILSPEDLVTRRYSSPAFISGVGWTLTVICGLGLLAFIRQLFRTGPVMEIDERGILWRRWSDTTIPWHAITRVEVKAVGEQKLLSLWLDEPESYPGRSTLGTLSLMNKGMGFGDLALSMQGTDQSFDRLVEVVGAYHALKDQRVGTGSAPE</sequence>
<organism evidence="2 3">
    <name type="scientific">Sphingomonas koreensis</name>
    <dbReference type="NCBI Taxonomy" id="93064"/>
    <lineage>
        <taxon>Bacteria</taxon>
        <taxon>Pseudomonadati</taxon>
        <taxon>Pseudomonadota</taxon>
        <taxon>Alphaproteobacteria</taxon>
        <taxon>Sphingomonadales</taxon>
        <taxon>Sphingomonadaceae</taxon>
        <taxon>Sphingomonas</taxon>
    </lineage>
</organism>